<dbReference type="Pfam" id="PF12771">
    <property type="entry name" value="SusD-like_2"/>
    <property type="match status" value="1"/>
</dbReference>
<protein>
    <recommendedName>
        <fullName evidence="3">Starch-binding associating with outer membrane</fullName>
    </recommendedName>
</protein>
<dbReference type="InterPro" id="IPR011990">
    <property type="entry name" value="TPR-like_helical_dom_sf"/>
</dbReference>
<reference evidence="1 2" key="1">
    <citation type="submission" date="2020-08" db="EMBL/GenBank/DDBJ databases">
        <title>Functional genomics of gut bacteria from endangered species of beetles.</title>
        <authorList>
            <person name="Carlos-Shanley C."/>
        </authorList>
    </citation>
    <scope>NUCLEOTIDE SEQUENCE [LARGE SCALE GENOMIC DNA]</scope>
    <source>
        <strain evidence="1 2">S00070</strain>
    </source>
</reference>
<comment type="caution">
    <text evidence="1">The sequence shown here is derived from an EMBL/GenBank/DDBJ whole genome shotgun (WGS) entry which is preliminary data.</text>
</comment>
<evidence type="ECO:0000313" key="2">
    <source>
        <dbReference type="Proteomes" id="UP000524404"/>
    </source>
</evidence>
<sequence>MKKLFIYIGLTALLFPIGCTSDFEKINTDPNATSAEVFNPNYLLSQSQFDYGNTGYSQLLYQSMWTQSLASTFSYYGNGDKYVASGSALAYQGRIFGENYRSASLAVEMQNLTKDKPALSNLYNVGTIMKVLNIAHITDCYGDVPYTEALRAKEAITLPKYDTQQTIYPGMLAELETAIKNLDVNKTGPTADLMYNGDVTKWKKFGYSLMLRLAMRMTKVDEASAKAWTEKAVAGGVFTSIADNAKVLTDNSTQGNNTTGALRVGDDYREVRWSKTFMDYLKATNDPRISAIAEVAQAGLANNSNQDLAGDNTASIQIGLPNGYDLNGGTTDISKHPQYPGASGTGNDVAGVGKYSRPRTAIYLDRSGVNFVLTYAETELLLAEAKVRGWNVGATSASEHYNNGVTAAAASLAQFNGVASSDAAIKTAVAAIPAYLTANPLNVSSTTASLKQINEQIWVTTSITFNFIETWSNWRRSGFPVLTPVVFANNFSNGTIPRRIPYKVEEASTNPVNYAAAVARLSGGDTFTGRVWWDK</sequence>
<dbReference type="Proteomes" id="UP000524404">
    <property type="component" value="Unassembled WGS sequence"/>
</dbReference>
<evidence type="ECO:0008006" key="3">
    <source>
        <dbReference type="Google" id="ProtNLM"/>
    </source>
</evidence>
<accession>A0A841EFU6</accession>
<dbReference type="RefSeq" id="WP_184130226.1">
    <property type="nucleotide sequence ID" value="NZ_JACHKT010000003.1"/>
</dbReference>
<organism evidence="1 2">
    <name type="scientific">Arcicella rosea</name>
    <dbReference type="NCBI Taxonomy" id="502909"/>
    <lineage>
        <taxon>Bacteria</taxon>
        <taxon>Pseudomonadati</taxon>
        <taxon>Bacteroidota</taxon>
        <taxon>Cytophagia</taxon>
        <taxon>Cytophagales</taxon>
        <taxon>Flectobacillaceae</taxon>
        <taxon>Arcicella</taxon>
    </lineage>
</organism>
<dbReference type="InterPro" id="IPR041662">
    <property type="entry name" value="SusD-like_2"/>
</dbReference>
<dbReference type="EMBL" id="JACHKT010000003">
    <property type="protein sequence ID" value="MBB6002015.1"/>
    <property type="molecule type" value="Genomic_DNA"/>
</dbReference>
<dbReference type="AlphaFoldDB" id="A0A841EFU6"/>
<evidence type="ECO:0000313" key="1">
    <source>
        <dbReference type="EMBL" id="MBB6002015.1"/>
    </source>
</evidence>
<name>A0A841EFU6_9BACT</name>
<dbReference type="SUPFAM" id="SSF48452">
    <property type="entry name" value="TPR-like"/>
    <property type="match status" value="1"/>
</dbReference>
<dbReference type="Gene3D" id="1.25.40.390">
    <property type="match status" value="1"/>
</dbReference>
<gene>
    <name evidence="1" type="ORF">HNP25_000664</name>
</gene>
<keyword evidence="2" id="KW-1185">Reference proteome</keyword>
<proteinExistence type="predicted"/>